<protein>
    <submittedName>
        <fullName evidence="1">RusA family crossover junction endodeoxyribonuclease</fullName>
    </submittedName>
</protein>
<name>A0ABV7A6M8_9BACI</name>
<gene>
    <name evidence="1" type="ORF">ACFODW_09405</name>
</gene>
<dbReference type="RefSeq" id="WP_390305674.1">
    <property type="nucleotide sequence ID" value="NZ_JBHRRZ010000015.1"/>
</dbReference>
<evidence type="ECO:0000313" key="1">
    <source>
        <dbReference type="EMBL" id="MFC2948555.1"/>
    </source>
</evidence>
<evidence type="ECO:0000313" key="2">
    <source>
        <dbReference type="Proteomes" id="UP001595387"/>
    </source>
</evidence>
<accession>A0ABV7A6M8</accession>
<dbReference type="InterPro" id="IPR036614">
    <property type="entry name" value="RusA-like_sf"/>
</dbReference>
<organism evidence="1 2">
    <name type="scientific">Virgibacillus sediminis</name>
    <dbReference type="NCBI Taxonomy" id="202260"/>
    <lineage>
        <taxon>Bacteria</taxon>
        <taxon>Bacillati</taxon>
        <taxon>Bacillota</taxon>
        <taxon>Bacilli</taxon>
        <taxon>Bacillales</taxon>
        <taxon>Bacillaceae</taxon>
        <taxon>Virgibacillus</taxon>
    </lineage>
</organism>
<dbReference type="SUPFAM" id="SSF103084">
    <property type="entry name" value="Holliday junction resolvase RusA"/>
    <property type="match status" value="1"/>
</dbReference>
<dbReference type="Pfam" id="PF05866">
    <property type="entry name" value="RusA"/>
    <property type="match status" value="1"/>
</dbReference>
<keyword evidence="2" id="KW-1185">Reference proteome</keyword>
<dbReference type="Gene3D" id="3.30.1330.70">
    <property type="entry name" value="Holliday junction resolvase RusA"/>
    <property type="match status" value="1"/>
</dbReference>
<dbReference type="Proteomes" id="UP001595387">
    <property type="component" value="Unassembled WGS sequence"/>
</dbReference>
<dbReference type="InterPro" id="IPR008822">
    <property type="entry name" value="Endonuclease_RusA-like"/>
</dbReference>
<reference evidence="2" key="1">
    <citation type="journal article" date="2019" name="Int. J. Syst. Evol. Microbiol.">
        <title>The Global Catalogue of Microorganisms (GCM) 10K type strain sequencing project: providing services to taxonomists for standard genome sequencing and annotation.</title>
        <authorList>
            <consortium name="The Broad Institute Genomics Platform"/>
            <consortium name="The Broad Institute Genome Sequencing Center for Infectious Disease"/>
            <person name="Wu L."/>
            <person name="Ma J."/>
        </authorList>
    </citation>
    <scope>NUCLEOTIDE SEQUENCE [LARGE SCALE GENOMIC DNA]</scope>
    <source>
        <strain evidence="2">KCTC 13193</strain>
    </source>
</reference>
<dbReference type="EMBL" id="JBHRRZ010000015">
    <property type="protein sequence ID" value="MFC2948555.1"/>
    <property type="molecule type" value="Genomic_DNA"/>
</dbReference>
<sequence length="161" mass="18483">MIELVIPGNPVPQGRPRAGKIKRGNKRGCTILYDPKESKEYKNYVSLIAKQHAPKYPTEAPLSVRMKVYREIPKSTTKKDRALYITGEKRPIVKADIDNYSKSVLDALNGILYKDDSQVVDLYSSKYYSDHPRVEVTIKEIDSVDDTEFRKGCQNELCRMR</sequence>
<comment type="caution">
    <text evidence="1">The sequence shown here is derived from an EMBL/GenBank/DDBJ whole genome shotgun (WGS) entry which is preliminary data.</text>
</comment>
<proteinExistence type="predicted"/>